<organism evidence="4 5">
    <name type="scientific">Vreelandella olivaria</name>
    <dbReference type="NCBI Taxonomy" id="390919"/>
    <lineage>
        <taxon>Bacteria</taxon>
        <taxon>Pseudomonadati</taxon>
        <taxon>Pseudomonadota</taxon>
        <taxon>Gammaproteobacteria</taxon>
        <taxon>Oceanospirillales</taxon>
        <taxon>Halomonadaceae</taxon>
        <taxon>Vreelandella</taxon>
    </lineage>
</organism>
<comment type="similarity">
    <text evidence="1">Belongs to the ETF alpha-subunit/FixB family.</text>
</comment>
<dbReference type="PANTHER" id="PTHR43153">
    <property type="entry name" value="ELECTRON TRANSFER FLAVOPROTEIN ALPHA"/>
    <property type="match status" value="1"/>
</dbReference>
<gene>
    <name evidence="4" type="ORF">HORIV_27510</name>
</gene>
<reference evidence="5" key="1">
    <citation type="journal article" date="2019" name="Microbiol. Resour. Announc.">
        <title>Complete Genome Sequence of Halomonas olivaria, a Moderately Halophilic Bacterium Isolated from Olive Processing Effluents, Obtained by Nanopore Sequencing.</title>
        <authorList>
            <person name="Nagata S."/>
            <person name="Ii K.M."/>
            <person name="Tsukimi T."/>
            <person name="Miura M.C."/>
            <person name="Galipon J."/>
            <person name="Arakawa K."/>
        </authorList>
    </citation>
    <scope>NUCLEOTIDE SEQUENCE [LARGE SCALE GENOMIC DNA]</scope>
    <source>
        <strain evidence="5">TYRC17</strain>
    </source>
</reference>
<dbReference type="Gene3D" id="3.40.50.620">
    <property type="entry name" value="HUPs"/>
    <property type="match status" value="1"/>
</dbReference>
<evidence type="ECO:0000256" key="1">
    <source>
        <dbReference type="ARBA" id="ARBA00005817"/>
    </source>
</evidence>
<dbReference type="Pfam" id="PF01012">
    <property type="entry name" value="ETF"/>
    <property type="match status" value="1"/>
</dbReference>
<evidence type="ECO:0000313" key="5">
    <source>
        <dbReference type="Proteomes" id="UP000289555"/>
    </source>
</evidence>
<keyword evidence="2" id="KW-0249">Electron transport</keyword>
<accession>A0ABN5WZJ2</accession>
<dbReference type="InterPro" id="IPR014729">
    <property type="entry name" value="Rossmann-like_a/b/a_fold"/>
</dbReference>
<feature type="domain" description="Electron transfer flavoprotein alpha/beta-subunit N-terminal" evidence="3">
    <location>
        <begin position="4"/>
        <end position="98"/>
    </location>
</feature>
<sequence>MSILVLADLHEGQLAGATAHVVTAAQAIGGDIDILVAGEGVQAAAEAAAKLDGVSKVRVADNAVYAHQLAEPMGALLVELADGYTHVLASASTTGKTYCRAWRP</sequence>
<proteinExistence type="inferred from homology"/>
<dbReference type="PANTHER" id="PTHR43153:SF1">
    <property type="entry name" value="ELECTRON TRANSFER FLAVOPROTEIN SUBUNIT ALPHA, MITOCHONDRIAL"/>
    <property type="match status" value="1"/>
</dbReference>
<dbReference type="EMBL" id="AP019416">
    <property type="protein sequence ID" value="BBI50330.1"/>
    <property type="molecule type" value="Genomic_DNA"/>
</dbReference>
<dbReference type="SUPFAM" id="SSF52402">
    <property type="entry name" value="Adenine nucleotide alpha hydrolases-like"/>
    <property type="match status" value="1"/>
</dbReference>
<dbReference type="InterPro" id="IPR001308">
    <property type="entry name" value="ETF_a/FixB"/>
</dbReference>
<evidence type="ECO:0000256" key="2">
    <source>
        <dbReference type="ARBA" id="ARBA00022982"/>
    </source>
</evidence>
<dbReference type="Proteomes" id="UP000289555">
    <property type="component" value="Chromosome"/>
</dbReference>
<name>A0ABN5WZJ2_9GAMM</name>
<dbReference type="InterPro" id="IPR014730">
    <property type="entry name" value="ETF_a/b_N"/>
</dbReference>
<keyword evidence="5" id="KW-1185">Reference proteome</keyword>
<evidence type="ECO:0000259" key="3">
    <source>
        <dbReference type="Pfam" id="PF01012"/>
    </source>
</evidence>
<keyword evidence="2" id="KW-0813">Transport</keyword>
<protein>
    <recommendedName>
        <fullName evidence="3">Electron transfer flavoprotein alpha/beta-subunit N-terminal domain-containing protein</fullName>
    </recommendedName>
</protein>
<evidence type="ECO:0000313" key="4">
    <source>
        <dbReference type="EMBL" id="BBI50330.1"/>
    </source>
</evidence>